<organism evidence="8 9">
    <name type="scientific">Paraburkholderia elongata</name>
    <dbReference type="NCBI Taxonomy" id="2675747"/>
    <lineage>
        <taxon>Bacteria</taxon>
        <taxon>Pseudomonadati</taxon>
        <taxon>Pseudomonadota</taxon>
        <taxon>Betaproteobacteria</taxon>
        <taxon>Burkholderiales</taxon>
        <taxon>Burkholderiaceae</taxon>
        <taxon>Paraburkholderia</taxon>
    </lineage>
</organism>
<protein>
    <recommendedName>
        <fullName evidence="7">Flagellar protein</fullName>
    </recommendedName>
</protein>
<keyword evidence="8" id="KW-0969">Cilium</keyword>
<dbReference type="AlphaFoldDB" id="A0A972SLJ5"/>
<name>A0A972SLJ5_9BURK</name>
<dbReference type="RefSeq" id="WP_172165058.1">
    <property type="nucleotide sequence ID" value="NZ_WOEZ01000070.1"/>
</dbReference>
<keyword evidence="8" id="KW-0282">Flagellum</keyword>
<sequence length="224" mass="22077">MKRVAGRAMLHASRNVLNRAAPAATATTAAATSAPMLALIFALTSVAAFAPSTAHAADMNAVNNAAKIASGVGAGTAVPALGVGAVLQTIVGLLVVIGLVFACAWLARRFGLQPAHRGGLVKTIGGASLGGKERVAVVEIGDTWLVLGTAPGNVRLLHTMPAGSAAVDPIAGMQPAAPGASNASGASLASGKGAALPGTFAQRFRDALKGEVGKRFNGQGSGDR</sequence>
<gene>
    <name evidence="8" type="primary">fliO</name>
    <name evidence="8" type="ORF">GNZ13_13910</name>
</gene>
<evidence type="ECO:0000313" key="9">
    <source>
        <dbReference type="Proteomes" id="UP000655523"/>
    </source>
</evidence>
<reference evidence="8 9" key="1">
    <citation type="submission" date="2019-11" db="EMBL/GenBank/DDBJ databases">
        <title>Metabolism of dissolved organic matter in forest soils.</title>
        <authorList>
            <person name="Cyle K.T."/>
            <person name="Wilhelm R.C."/>
            <person name="Martinez C.E."/>
        </authorList>
    </citation>
    <scope>NUCLEOTIDE SEQUENCE [LARGE SCALE GENOMIC DNA]</scope>
    <source>
        <strain evidence="8 9">5N</strain>
    </source>
</reference>
<proteinExistence type="inferred from homology"/>
<dbReference type="GO" id="GO:0009425">
    <property type="term" value="C:bacterial-type flagellum basal body"/>
    <property type="evidence" value="ECO:0007669"/>
    <property type="project" value="UniProtKB-SubCell"/>
</dbReference>
<dbReference type="PANTHER" id="PTHR38766">
    <property type="entry name" value="FLAGELLAR PROTEIN FLIO"/>
    <property type="match status" value="1"/>
</dbReference>
<accession>A0A972SLJ5</accession>
<keyword evidence="8" id="KW-0966">Cell projection</keyword>
<evidence type="ECO:0000256" key="3">
    <source>
        <dbReference type="ARBA" id="ARBA00022989"/>
    </source>
</evidence>
<keyword evidence="4 7" id="KW-0472">Membrane</keyword>
<feature type="transmembrane region" description="Helical" evidence="7">
    <location>
        <begin position="80"/>
        <end position="107"/>
    </location>
</feature>
<dbReference type="InterPro" id="IPR052205">
    <property type="entry name" value="FliO/MopB"/>
</dbReference>
<evidence type="ECO:0000256" key="5">
    <source>
        <dbReference type="ARBA" id="ARBA00023143"/>
    </source>
</evidence>
<dbReference type="InterPro" id="IPR022781">
    <property type="entry name" value="Flagellar_biosynth_FliO"/>
</dbReference>
<keyword evidence="5 7" id="KW-0975">Bacterial flagellum</keyword>
<comment type="subcellular location">
    <subcellularLocation>
        <location evidence="7">Cell membrane</location>
    </subcellularLocation>
    <subcellularLocation>
        <location evidence="7">Bacterial flagellum basal body</location>
    </subcellularLocation>
</comment>
<keyword evidence="3 7" id="KW-1133">Transmembrane helix</keyword>
<keyword evidence="2 7" id="KW-0812">Transmembrane</keyword>
<dbReference type="PANTHER" id="PTHR38766:SF1">
    <property type="entry name" value="FLAGELLAR PROTEIN FLIO"/>
    <property type="match status" value="1"/>
</dbReference>
<dbReference type="GO" id="GO:0005886">
    <property type="term" value="C:plasma membrane"/>
    <property type="evidence" value="ECO:0007669"/>
    <property type="project" value="UniProtKB-SubCell"/>
</dbReference>
<evidence type="ECO:0000256" key="2">
    <source>
        <dbReference type="ARBA" id="ARBA00022692"/>
    </source>
</evidence>
<evidence type="ECO:0000313" key="8">
    <source>
        <dbReference type="EMBL" id="NPT55665.1"/>
    </source>
</evidence>
<keyword evidence="1 7" id="KW-1003">Cell membrane</keyword>
<evidence type="ECO:0000256" key="4">
    <source>
        <dbReference type="ARBA" id="ARBA00023136"/>
    </source>
</evidence>
<evidence type="ECO:0000256" key="6">
    <source>
        <dbReference type="ARBA" id="ARBA00037937"/>
    </source>
</evidence>
<dbReference type="GO" id="GO:0044781">
    <property type="term" value="P:bacterial-type flagellum organization"/>
    <property type="evidence" value="ECO:0007669"/>
    <property type="project" value="UniProtKB-UniRule"/>
</dbReference>
<dbReference type="Proteomes" id="UP000655523">
    <property type="component" value="Unassembled WGS sequence"/>
</dbReference>
<evidence type="ECO:0000256" key="7">
    <source>
        <dbReference type="RuleBase" id="RU362064"/>
    </source>
</evidence>
<dbReference type="NCBIfam" id="TIGR03500">
    <property type="entry name" value="FliO_TIGR"/>
    <property type="match status" value="1"/>
</dbReference>
<dbReference type="EMBL" id="WOEZ01000070">
    <property type="protein sequence ID" value="NPT55665.1"/>
    <property type="molecule type" value="Genomic_DNA"/>
</dbReference>
<dbReference type="Pfam" id="PF04347">
    <property type="entry name" value="FliO"/>
    <property type="match status" value="1"/>
</dbReference>
<evidence type="ECO:0000256" key="1">
    <source>
        <dbReference type="ARBA" id="ARBA00022475"/>
    </source>
</evidence>
<comment type="caution">
    <text evidence="8">The sequence shown here is derived from an EMBL/GenBank/DDBJ whole genome shotgun (WGS) entry which is preliminary data.</text>
</comment>
<comment type="similarity">
    <text evidence="6 7">Belongs to the FliO/MopB family.</text>
</comment>
<keyword evidence="9" id="KW-1185">Reference proteome</keyword>